<accession>A0A7V9Z1L2</accession>
<gene>
    <name evidence="1" type="ORF">HNQ85_002712</name>
</gene>
<evidence type="ECO:0000313" key="1">
    <source>
        <dbReference type="EMBL" id="MBA2872403.1"/>
    </source>
</evidence>
<evidence type="ECO:0000313" key="2">
    <source>
        <dbReference type="Proteomes" id="UP000580891"/>
    </source>
</evidence>
<reference evidence="1 2" key="1">
    <citation type="submission" date="2020-07" db="EMBL/GenBank/DDBJ databases">
        <title>Genomic Encyclopedia of Type Strains, Phase IV (KMG-IV): sequencing the most valuable type-strain genomes for metagenomic binning, comparative biology and taxonomic classification.</title>
        <authorList>
            <person name="Goeker M."/>
        </authorList>
    </citation>
    <scope>NUCLEOTIDE SEQUENCE [LARGE SCALE GENOMIC DNA]</scope>
    <source>
        <strain evidence="1 2">DSM 25220</strain>
    </source>
</reference>
<dbReference type="Proteomes" id="UP000580891">
    <property type="component" value="Unassembled WGS sequence"/>
</dbReference>
<name>A0A7V9Z1L2_9BACL</name>
<proteinExistence type="predicted"/>
<sequence>MARLEYRLLLDHEKYELLYFYENIDLEQIITRRECEFFVKEGVTYRQLSSALENDTFAIYVEKYEQGEKEDEVNGHGLLLEVRELNSEKNHPIITTLELHSHLEIMAYIGSSFTYFHGKEWLRDCAEIDEDRKLYVLYVTATGLILE</sequence>
<protein>
    <submittedName>
        <fullName evidence="1">Uncharacterized protein</fullName>
    </submittedName>
</protein>
<comment type="caution">
    <text evidence="1">The sequence shown here is derived from an EMBL/GenBank/DDBJ whole genome shotgun (WGS) entry which is preliminary data.</text>
</comment>
<dbReference type="RefSeq" id="WP_181538161.1">
    <property type="nucleotide sequence ID" value="NZ_JACDUU010000006.1"/>
</dbReference>
<dbReference type="AlphaFoldDB" id="A0A7V9Z1L2"/>
<dbReference type="EMBL" id="JACDUU010000006">
    <property type="protein sequence ID" value="MBA2872403.1"/>
    <property type="molecule type" value="Genomic_DNA"/>
</dbReference>
<organism evidence="1 2">
    <name type="scientific">[Anoxybacillus] calidus</name>
    <dbReference type="NCBI Taxonomy" id="575178"/>
    <lineage>
        <taxon>Bacteria</taxon>
        <taxon>Bacillati</taxon>
        <taxon>Bacillota</taxon>
        <taxon>Bacilli</taxon>
        <taxon>Bacillales</taxon>
        <taxon>Anoxybacillaceae</taxon>
        <taxon>Paranoxybacillus</taxon>
    </lineage>
</organism>
<keyword evidence="2" id="KW-1185">Reference proteome</keyword>